<sequence length="193" mass="21176">MAPSPGQRSHSSHSTSRSGSKTKSWIPEKVCQVGKNKLVACGAAWIDDTSAISDDLAAKVTAKAFALRMSYTEWDEGDEDESLLAAEAIYYGQVALIEEGKLLDETVTSQRSLCRMWTAKHKVTTETTEGIFRKFDKAHILIKGTPYVASFEEVLRDKIPKMNLSGCTIASDYGLDLCTSSKIYRKIQNVSGG</sequence>
<gene>
    <name evidence="2" type="ORF">SEMRO_454_G146290.1</name>
</gene>
<dbReference type="EMBL" id="CAICTM010000453">
    <property type="protein sequence ID" value="CAB9510816.1"/>
    <property type="molecule type" value="Genomic_DNA"/>
</dbReference>
<evidence type="ECO:0000313" key="3">
    <source>
        <dbReference type="Proteomes" id="UP001153069"/>
    </source>
</evidence>
<comment type="caution">
    <text evidence="2">The sequence shown here is derived from an EMBL/GenBank/DDBJ whole genome shotgun (WGS) entry which is preliminary data.</text>
</comment>
<reference evidence="2" key="1">
    <citation type="submission" date="2020-06" db="EMBL/GenBank/DDBJ databases">
        <authorList>
            <consortium name="Plant Systems Biology data submission"/>
        </authorList>
    </citation>
    <scope>NUCLEOTIDE SEQUENCE</scope>
    <source>
        <strain evidence="2">D6</strain>
    </source>
</reference>
<feature type="region of interest" description="Disordered" evidence="1">
    <location>
        <begin position="1"/>
        <end position="23"/>
    </location>
</feature>
<evidence type="ECO:0000256" key="1">
    <source>
        <dbReference type="SAM" id="MobiDB-lite"/>
    </source>
</evidence>
<protein>
    <submittedName>
        <fullName evidence="2">Uncharacterized protein</fullName>
    </submittedName>
</protein>
<keyword evidence="3" id="KW-1185">Reference proteome</keyword>
<organism evidence="2 3">
    <name type="scientific">Seminavis robusta</name>
    <dbReference type="NCBI Taxonomy" id="568900"/>
    <lineage>
        <taxon>Eukaryota</taxon>
        <taxon>Sar</taxon>
        <taxon>Stramenopiles</taxon>
        <taxon>Ochrophyta</taxon>
        <taxon>Bacillariophyta</taxon>
        <taxon>Bacillariophyceae</taxon>
        <taxon>Bacillariophycidae</taxon>
        <taxon>Naviculales</taxon>
        <taxon>Naviculaceae</taxon>
        <taxon>Seminavis</taxon>
    </lineage>
</organism>
<dbReference type="Proteomes" id="UP001153069">
    <property type="component" value="Unassembled WGS sequence"/>
</dbReference>
<name>A0A9N8DXX0_9STRA</name>
<proteinExistence type="predicted"/>
<dbReference type="AlphaFoldDB" id="A0A9N8DXX0"/>
<evidence type="ECO:0000313" key="2">
    <source>
        <dbReference type="EMBL" id="CAB9510816.1"/>
    </source>
</evidence>
<accession>A0A9N8DXX0</accession>